<dbReference type="GO" id="GO:0030261">
    <property type="term" value="P:chromosome condensation"/>
    <property type="evidence" value="ECO:0007669"/>
    <property type="project" value="TreeGrafter"/>
</dbReference>
<keyword evidence="4 7" id="KW-0158">Chromosome</keyword>
<evidence type="ECO:0000313" key="11">
    <source>
        <dbReference type="Proteomes" id="UP000887159"/>
    </source>
</evidence>
<gene>
    <name evidence="10" type="ORF">TNCV_2140701</name>
</gene>
<dbReference type="GO" id="GO:0000786">
    <property type="term" value="C:nucleosome"/>
    <property type="evidence" value="ECO:0007669"/>
    <property type="project" value="InterPro"/>
</dbReference>
<organism evidence="10 11">
    <name type="scientific">Trichonephila clavipes</name>
    <name type="common">Golden silk orbweaver</name>
    <name type="synonym">Nephila clavipes</name>
    <dbReference type="NCBI Taxonomy" id="2585209"/>
    <lineage>
        <taxon>Eukaryota</taxon>
        <taxon>Metazoa</taxon>
        <taxon>Ecdysozoa</taxon>
        <taxon>Arthropoda</taxon>
        <taxon>Chelicerata</taxon>
        <taxon>Arachnida</taxon>
        <taxon>Araneae</taxon>
        <taxon>Araneomorphae</taxon>
        <taxon>Entelegynae</taxon>
        <taxon>Araneoidea</taxon>
        <taxon>Nephilidae</taxon>
        <taxon>Trichonephila</taxon>
    </lineage>
</organism>
<dbReference type="InterPro" id="IPR036390">
    <property type="entry name" value="WH_DNA-bd_sf"/>
</dbReference>
<dbReference type="GO" id="GO:0006334">
    <property type="term" value="P:nucleosome assembly"/>
    <property type="evidence" value="ECO:0007669"/>
    <property type="project" value="InterPro"/>
</dbReference>
<dbReference type="PANTHER" id="PTHR11467">
    <property type="entry name" value="HISTONE H1"/>
    <property type="match status" value="1"/>
</dbReference>
<evidence type="ECO:0000256" key="6">
    <source>
        <dbReference type="ARBA" id="ARBA00023242"/>
    </source>
</evidence>
<feature type="compositionally biased region" description="Basic residues" evidence="8">
    <location>
        <begin position="201"/>
        <end position="210"/>
    </location>
</feature>
<reference evidence="10" key="1">
    <citation type="submission" date="2020-08" db="EMBL/GenBank/DDBJ databases">
        <title>Multicomponent nature underlies the extraordinary mechanical properties of spider dragline silk.</title>
        <authorList>
            <person name="Kono N."/>
            <person name="Nakamura H."/>
            <person name="Mori M."/>
            <person name="Yoshida Y."/>
            <person name="Ohtoshi R."/>
            <person name="Malay A.D."/>
            <person name="Moran D.A.P."/>
            <person name="Tomita M."/>
            <person name="Numata K."/>
            <person name="Arakawa K."/>
        </authorList>
    </citation>
    <scope>NUCLEOTIDE SEQUENCE</scope>
</reference>
<dbReference type="PRINTS" id="PR00624">
    <property type="entry name" value="HISTONEH5"/>
</dbReference>
<evidence type="ECO:0000256" key="7">
    <source>
        <dbReference type="RuleBase" id="RU003894"/>
    </source>
</evidence>
<protein>
    <submittedName>
        <fullName evidence="10">Histone H1C</fullName>
    </submittedName>
</protein>
<dbReference type="InterPro" id="IPR005819">
    <property type="entry name" value="H1/H5"/>
</dbReference>
<dbReference type="InterPro" id="IPR036388">
    <property type="entry name" value="WH-like_DNA-bd_sf"/>
</dbReference>
<keyword evidence="11" id="KW-1185">Reference proteome</keyword>
<comment type="similarity">
    <text evidence="7">Belongs to the histone H1/H5 family.</text>
</comment>
<evidence type="ECO:0000256" key="8">
    <source>
        <dbReference type="SAM" id="MobiDB-lite"/>
    </source>
</evidence>
<feature type="compositionally biased region" description="Basic and acidic residues" evidence="8">
    <location>
        <begin position="89"/>
        <end position="102"/>
    </location>
</feature>
<proteinExistence type="inferred from homology"/>
<sequence length="281" mass="30713">MESPTQKTVSSHPKVSIMVTAAISTLNERNGSSLQAIKKYIEANYDADVTKLATFIKKYLKAAIERGDIIQTKGKGAIGSFRINKKEKKKEAKPLKTVEKKSKPLMASTPKVVLKPKKKAPANTVKAPVQEVVDASFEKPPKPVAKAPKKPKAPKPSPVVTKGKTSLGSKHKVGLLRKPKGAKPSMLTPIKKPKAAEAKTKKEKKPKAISKKVEKEPKTISKKVEKRFDTARAPSWIPFQRQALVGVIPLSRQVALGVMPRDIKYAPNIDVPDVLKHAFSS</sequence>
<feature type="region of interest" description="Disordered" evidence="8">
    <location>
        <begin position="86"/>
        <end position="218"/>
    </location>
</feature>
<dbReference type="GO" id="GO:0003690">
    <property type="term" value="F:double-stranded DNA binding"/>
    <property type="evidence" value="ECO:0007669"/>
    <property type="project" value="TreeGrafter"/>
</dbReference>
<dbReference type="GO" id="GO:0031492">
    <property type="term" value="F:nucleosomal DNA binding"/>
    <property type="evidence" value="ECO:0007669"/>
    <property type="project" value="TreeGrafter"/>
</dbReference>
<evidence type="ECO:0000259" key="9">
    <source>
        <dbReference type="PROSITE" id="PS51504"/>
    </source>
</evidence>
<dbReference type="FunFam" id="1.10.10.10:FF:000140">
    <property type="entry name" value="Histone H1.0"/>
    <property type="match status" value="1"/>
</dbReference>
<evidence type="ECO:0000256" key="1">
    <source>
        <dbReference type="ARBA" id="ARBA00002809"/>
    </source>
</evidence>
<evidence type="ECO:0000313" key="10">
    <source>
        <dbReference type="EMBL" id="GFY00676.1"/>
    </source>
</evidence>
<dbReference type="SUPFAM" id="SSF46785">
    <property type="entry name" value="Winged helix' DNA-binding domain"/>
    <property type="match status" value="1"/>
</dbReference>
<dbReference type="EMBL" id="BMAU01021221">
    <property type="protein sequence ID" value="GFY00676.1"/>
    <property type="molecule type" value="Genomic_DNA"/>
</dbReference>
<evidence type="ECO:0000256" key="4">
    <source>
        <dbReference type="ARBA" id="ARBA00022454"/>
    </source>
</evidence>
<dbReference type="GO" id="GO:0045910">
    <property type="term" value="P:negative regulation of DNA recombination"/>
    <property type="evidence" value="ECO:0007669"/>
    <property type="project" value="TreeGrafter"/>
</dbReference>
<dbReference type="PANTHER" id="PTHR11467:SF20">
    <property type="entry name" value="H15 DOMAIN-CONTAINING PROTEIN-RELATED"/>
    <property type="match status" value="1"/>
</dbReference>
<comment type="subcellular location">
    <subcellularLocation>
        <location evidence="3">Chromosome</location>
    </subcellularLocation>
    <subcellularLocation>
        <location evidence="2 7">Nucleus</location>
    </subcellularLocation>
</comment>
<feature type="compositionally biased region" description="Basic residues" evidence="8">
    <location>
        <begin position="169"/>
        <end position="181"/>
    </location>
</feature>
<dbReference type="SMART" id="SM00526">
    <property type="entry name" value="H15"/>
    <property type="match status" value="1"/>
</dbReference>
<dbReference type="GO" id="GO:0030527">
    <property type="term" value="F:structural constituent of chromatin"/>
    <property type="evidence" value="ECO:0007669"/>
    <property type="project" value="InterPro"/>
</dbReference>
<evidence type="ECO:0000256" key="5">
    <source>
        <dbReference type="ARBA" id="ARBA00023125"/>
    </source>
</evidence>
<accession>A0A8X6RUY2</accession>
<name>A0A8X6RUY2_TRICX</name>
<evidence type="ECO:0000256" key="2">
    <source>
        <dbReference type="ARBA" id="ARBA00004123"/>
    </source>
</evidence>
<keyword evidence="6 7" id="KW-0539">Nucleus</keyword>
<dbReference type="CDD" id="cd00073">
    <property type="entry name" value="H15"/>
    <property type="match status" value="1"/>
</dbReference>
<feature type="domain" description="H15" evidence="9">
    <location>
        <begin position="11"/>
        <end position="85"/>
    </location>
</feature>
<dbReference type="PROSITE" id="PS51504">
    <property type="entry name" value="H15"/>
    <property type="match status" value="1"/>
</dbReference>
<comment type="caution">
    <text evidence="10">The sequence shown here is derived from an EMBL/GenBank/DDBJ whole genome shotgun (WGS) entry which is preliminary data.</text>
</comment>
<dbReference type="Proteomes" id="UP000887159">
    <property type="component" value="Unassembled WGS sequence"/>
</dbReference>
<dbReference type="Gene3D" id="1.10.10.10">
    <property type="entry name" value="Winged helix-like DNA-binding domain superfamily/Winged helix DNA-binding domain"/>
    <property type="match status" value="1"/>
</dbReference>
<comment type="function">
    <text evidence="1">Histones H1 are necessary for the condensation of nucleosome chains into higher-order structures.</text>
</comment>
<dbReference type="Pfam" id="PF00538">
    <property type="entry name" value="Linker_histone"/>
    <property type="match status" value="1"/>
</dbReference>
<keyword evidence="5 7" id="KW-0238">DNA-binding</keyword>
<evidence type="ECO:0000256" key="3">
    <source>
        <dbReference type="ARBA" id="ARBA00004286"/>
    </source>
</evidence>
<dbReference type="AlphaFoldDB" id="A0A8X6RUY2"/>
<dbReference type="GO" id="GO:0005634">
    <property type="term" value="C:nucleus"/>
    <property type="evidence" value="ECO:0007669"/>
    <property type="project" value="UniProtKB-SubCell"/>
</dbReference>
<dbReference type="InterPro" id="IPR005818">
    <property type="entry name" value="Histone_H1/H5_H15"/>
</dbReference>